<dbReference type="eggNOG" id="ENOG502S5BY">
    <property type="taxonomic scope" value="Eukaryota"/>
</dbReference>
<dbReference type="OrthoDB" id="8195041at2759"/>
<gene>
    <name evidence="2" type="primary">Dmoj\GI20464</name>
    <name evidence="2" type="ORF">Dmoj_GI20464</name>
</gene>
<dbReference type="InParanoid" id="B4KRE4"/>
<dbReference type="GO" id="GO:0005668">
    <property type="term" value="C:RNA polymerase transcription factor SL1 complex"/>
    <property type="evidence" value="ECO:0007669"/>
    <property type="project" value="EnsemblMetazoa"/>
</dbReference>
<feature type="region of interest" description="Disordered" evidence="1">
    <location>
        <begin position="862"/>
        <end position="882"/>
    </location>
</feature>
<dbReference type="OMA" id="PWQKSAY"/>
<organism evidence="2 4">
    <name type="scientific">Drosophila mojavensis</name>
    <name type="common">Fruit fly</name>
    <dbReference type="NCBI Taxonomy" id="7230"/>
    <lineage>
        <taxon>Eukaryota</taxon>
        <taxon>Metazoa</taxon>
        <taxon>Ecdysozoa</taxon>
        <taxon>Arthropoda</taxon>
        <taxon>Hexapoda</taxon>
        <taxon>Insecta</taxon>
        <taxon>Pterygota</taxon>
        <taxon>Neoptera</taxon>
        <taxon>Endopterygota</taxon>
        <taxon>Diptera</taxon>
        <taxon>Brachycera</taxon>
        <taxon>Muscomorpha</taxon>
        <taxon>Ephydroidea</taxon>
        <taxon>Drosophilidae</taxon>
        <taxon>Drosophila</taxon>
    </lineage>
</organism>
<sequence length="882" mass="100289">MPRRYTTKLQLEKLQGTIESLESSNRSEAGNSASDLDEEEEQDEFGNRMDSEQQPKRGLLENTAHHTHPAFNQGLGQNSFQDRQLNIFPSCAYTVALPVYVSNQSTPIVEPCHQRPATHDEWMRNVHYHKSRYLTLTGQQKQRQKKHDNQIYNIHLFDLAENIALQDNTYFRDSYDYYYTGGNLNLLSYSAAGCPEAEPLAMHVSGERLQCLHFSRVGVEAELWRPLHSESLTDMSSEIFELLPINSFRVNHGNMFLARMLNDIVIYELKELDEVQDADEDEEDDHEQASKYELCCQSRYTSQDGPFISVAQATNSPNTLGIACQDHSVRFKDIVTQQDITQREVCILKGIHRRSTWAQLRASEEHCFHYLCQSALLTIDLRCANEAINPCFASSAYSSNCESFSCMGKSVNPNLLYVASNHKLHCLDMRCMGKKVADRAVVTWTHQMSYSPTFMDAIAYEGSEYVAMSSANPSDQRVCELKGVLAQSHMEMWSPSLPYEPPQLEEALLQARLQGVSVDIYADLAERIKCCTTGIKFHRLDNAIDGAFAQLLTANSVGDIHCQRVTLRDELEMQREQRTGVHTKEAILYYAELVRHHVKRKLRCTTVQPMSVLRDVMKSENERYAEQEKPVVIEDVTINYGFTESEPESTTDDEGNSEEQETQPTNSQSQEVAEKEDTPPAETPPAETPPAETPPAETKPNEDQKVIKKKKAVNRGPWQKSAYYLSRFTDLISTRLLSIWDVDEFELTRDVQIDMIDEKLKKDDDGKANEDRTAAWLQQSLPPTELLTAAAAGDDEKLVPGTNLPKRYQAAYADYKEVLPETIDMEELKTPKIEETSFDESFNFTRQPHSTLTASQFTVIENTSEMRPPPAKKAKTKHVMGF</sequence>
<feature type="compositionally biased region" description="Basic and acidic residues" evidence="1">
    <location>
        <begin position="45"/>
        <end position="54"/>
    </location>
</feature>
<evidence type="ECO:0000313" key="3">
    <source>
        <dbReference type="EMBL" id="KRG04629.1"/>
    </source>
</evidence>
<feature type="compositionally biased region" description="Acidic residues" evidence="1">
    <location>
        <begin position="35"/>
        <end position="44"/>
    </location>
</feature>
<dbReference type="EMBL" id="CH933808">
    <property type="protein sequence ID" value="EDW09360.1"/>
    <property type="molecule type" value="Genomic_DNA"/>
</dbReference>
<feature type="region of interest" description="Disordered" evidence="1">
    <location>
        <begin position="635"/>
        <end position="713"/>
    </location>
</feature>
<reference evidence="2" key="2">
    <citation type="journal article" date="2008" name="Bioinformatics">
        <title>Assembly reconciliation.</title>
        <authorList>
            <person name="Zimin A.V."/>
            <person name="Smith D.R."/>
            <person name="Sutton G."/>
            <person name="Yorke J.A."/>
        </authorList>
    </citation>
    <scope>NUCLEOTIDE SEQUENCE</scope>
    <source>
        <strain evidence="2">TSC#15081-1352.22</strain>
    </source>
</reference>
<dbReference type="EMBL" id="CH933808">
    <property type="protein sequence ID" value="KRG04629.1"/>
    <property type="molecule type" value="Genomic_DNA"/>
</dbReference>
<dbReference type="AlphaFoldDB" id="B4KRE4"/>
<accession>B4KRE4</accession>
<evidence type="ECO:0000313" key="2">
    <source>
        <dbReference type="EMBL" id="EDW09360.1"/>
    </source>
</evidence>
<proteinExistence type="predicted"/>
<name>B4KRE4_DROMO</name>
<dbReference type="FunCoup" id="B4KRE4">
    <property type="interactions" value="208"/>
</dbReference>
<dbReference type="HOGENOM" id="CLU_338972_0_0_1"/>
<feature type="compositionally biased region" description="Acidic residues" evidence="1">
    <location>
        <begin position="645"/>
        <end position="661"/>
    </location>
</feature>
<evidence type="ECO:0000313" key="4">
    <source>
        <dbReference type="Proteomes" id="UP000009192"/>
    </source>
</evidence>
<protein>
    <submittedName>
        <fullName evidence="2">Uncharacterized protein, isoform A</fullName>
    </submittedName>
    <submittedName>
        <fullName evidence="3">Uncharacterized protein, isoform B</fullName>
    </submittedName>
</protein>
<keyword evidence="4" id="KW-1185">Reference proteome</keyword>
<feature type="compositionally biased region" description="Polar residues" evidence="1">
    <location>
        <begin position="17"/>
        <end position="34"/>
    </location>
</feature>
<dbReference type="Proteomes" id="UP000009192">
    <property type="component" value="Unassembled WGS sequence"/>
</dbReference>
<feature type="compositionally biased region" description="Basic residues" evidence="1">
    <location>
        <begin position="870"/>
        <end position="882"/>
    </location>
</feature>
<reference evidence="2 4" key="1">
    <citation type="journal article" date="2007" name="Nature">
        <title>Evolution of genes and genomes on the Drosophila phylogeny.</title>
        <authorList>
            <consortium name="Drosophila 12 Genomes Consortium"/>
            <person name="Clark A.G."/>
            <person name="Eisen M.B."/>
            <person name="Smith D.R."/>
            <person name="Bergman C.M."/>
            <person name="Oliver B."/>
            <person name="Markow T.A."/>
            <person name="Kaufman T.C."/>
            <person name="Kellis M."/>
            <person name="Gelbart W."/>
            <person name="Iyer V.N."/>
            <person name="Pollard D.A."/>
            <person name="Sackton T.B."/>
            <person name="Larracuente A.M."/>
            <person name="Singh N.D."/>
            <person name="Abad J.P."/>
            <person name="Abt D.N."/>
            <person name="Adryan B."/>
            <person name="Aguade M."/>
            <person name="Akashi H."/>
            <person name="Anderson W.W."/>
            <person name="Aquadro C.F."/>
            <person name="Ardell D.H."/>
            <person name="Arguello R."/>
            <person name="Artieri C.G."/>
            <person name="Barbash D.A."/>
            <person name="Barker D."/>
            <person name="Barsanti P."/>
            <person name="Batterham P."/>
            <person name="Batzoglou S."/>
            <person name="Begun D."/>
            <person name="Bhutkar A."/>
            <person name="Blanco E."/>
            <person name="Bosak S.A."/>
            <person name="Bradley R.K."/>
            <person name="Brand A.D."/>
            <person name="Brent M.R."/>
            <person name="Brooks A.N."/>
            <person name="Brown R.H."/>
            <person name="Butlin R.K."/>
            <person name="Caggese C."/>
            <person name="Calvi B.R."/>
            <person name="Bernardo de Carvalho A."/>
            <person name="Caspi A."/>
            <person name="Castrezana S."/>
            <person name="Celniker S.E."/>
            <person name="Chang J.L."/>
            <person name="Chapple C."/>
            <person name="Chatterji S."/>
            <person name="Chinwalla A."/>
            <person name="Civetta A."/>
            <person name="Clifton S.W."/>
            <person name="Comeron J.M."/>
            <person name="Costello J.C."/>
            <person name="Coyne J.A."/>
            <person name="Daub J."/>
            <person name="David R.G."/>
            <person name="Delcher A.L."/>
            <person name="Delehaunty K."/>
            <person name="Do C.B."/>
            <person name="Ebling H."/>
            <person name="Edwards K."/>
            <person name="Eickbush T."/>
            <person name="Evans J.D."/>
            <person name="Filipski A."/>
            <person name="Findeiss S."/>
            <person name="Freyhult E."/>
            <person name="Fulton L."/>
            <person name="Fulton R."/>
            <person name="Garcia A.C."/>
            <person name="Gardiner A."/>
            <person name="Garfield D.A."/>
            <person name="Garvin B.E."/>
            <person name="Gibson G."/>
            <person name="Gilbert D."/>
            <person name="Gnerre S."/>
            <person name="Godfrey J."/>
            <person name="Good R."/>
            <person name="Gotea V."/>
            <person name="Gravely B."/>
            <person name="Greenberg A.J."/>
            <person name="Griffiths-Jones S."/>
            <person name="Gross S."/>
            <person name="Guigo R."/>
            <person name="Gustafson E.A."/>
            <person name="Haerty W."/>
            <person name="Hahn M.W."/>
            <person name="Halligan D.L."/>
            <person name="Halpern A.L."/>
            <person name="Halter G.M."/>
            <person name="Han M.V."/>
            <person name="Heger A."/>
            <person name="Hillier L."/>
            <person name="Hinrichs A.S."/>
            <person name="Holmes I."/>
            <person name="Hoskins R.A."/>
            <person name="Hubisz M.J."/>
            <person name="Hultmark D."/>
            <person name="Huntley M.A."/>
            <person name="Jaffe D.B."/>
            <person name="Jagadeeshan S."/>
            <person name="Jeck W.R."/>
            <person name="Johnson J."/>
            <person name="Jones C.D."/>
            <person name="Jordan W.C."/>
            <person name="Karpen G.H."/>
            <person name="Kataoka E."/>
            <person name="Keightley P.D."/>
            <person name="Kheradpour P."/>
            <person name="Kirkness E.F."/>
            <person name="Koerich L.B."/>
            <person name="Kristiansen K."/>
            <person name="Kudrna D."/>
            <person name="Kulathinal R.J."/>
            <person name="Kumar S."/>
            <person name="Kwok R."/>
            <person name="Lander E."/>
            <person name="Langley C.H."/>
            <person name="Lapoint R."/>
            <person name="Lazzaro B.P."/>
            <person name="Lee S.J."/>
            <person name="Levesque L."/>
            <person name="Li R."/>
            <person name="Lin C.F."/>
            <person name="Lin M.F."/>
            <person name="Lindblad-Toh K."/>
            <person name="Llopart A."/>
            <person name="Long M."/>
            <person name="Low L."/>
            <person name="Lozovsky E."/>
            <person name="Lu J."/>
            <person name="Luo M."/>
            <person name="Machado C.A."/>
            <person name="Makalowski W."/>
            <person name="Marzo M."/>
            <person name="Matsuda M."/>
            <person name="Matzkin L."/>
            <person name="McAllister B."/>
            <person name="McBride C.S."/>
            <person name="McKernan B."/>
            <person name="McKernan K."/>
            <person name="Mendez-Lago M."/>
            <person name="Minx P."/>
            <person name="Mollenhauer M.U."/>
            <person name="Montooth K."/>
            <person name="Mount S.M."/>
            <person name="Mu X."/>
            <person name="Myers E."/>
            <person name="Negre B."/>
            <person name="Newfeld S."/>
            <person name="Nielsen R."/>
            <person name="Noor M.A."/>
            <person name="O'Grady P."/>
            <person name="Pachter L."/>
            <person name="Papaceit M."/>
            <person name="Parisi M.J."/>
            <person name="Parisi M."/>
            <person name="Parts L."/>
            <person name="Pedersen J.S."/>
            <person name="Pesole G."/>
            <person name="Phillippy A.M."/>
            <person name="Ponting C.P."/>
            <person name="Pop M."/>
            <person name="Porcelli D."/>
            <person name="Powell J.R."/>
            <person name="Prohaska S."/>
            <person name="Pruitt K."/>
            <person name="Puig M."/>
            <person name="Quesneville H."/>
            <person name="Ram K.R."/>
            <person name="Rand D."/>
            <person name="Rasmussen M.D."/>
            <person name="Reed L.K."/>
            <person name="Reenan R."/>
            <person name="Reily A."/>
            <person name="Remington K.A."/>
            <person name="Rieger T.T."/>
            <person name="Ritchie M.G."/>
            <person name="Robin C."/>
            <person name="Rogers Y.H."/>
            <person name="Rohde C."/>
            <person name="Rozas J."/>
            <person name="Rubenfield M.J."/>
            <person name="Ruiz A."/>
            <person name="Russo S."/>
            <person name="Salzberg S.L."/>
            <person name="Sanchez-Gracia A."/>
            <person name="Saranga D.J."/>
            <person name="Sato H."/>
            <person name="Schaeffer S.W."/>
            <person name="Schatz M.C."/>
            <person name="Schlenke T."/>
            <person name="Schwartz R."/>
            <person name="Segarra C."/>
            <person name="Singh R.S."/>
            <person name="Sirot L."/>
            <person name="Sirota M."/>
            <person name="Sisneros N.B."/>
            <person name="Smith C.D."/>
            <person name="Smith T.F."/>
            <person name="Spieth J."/>
            <person name="Stage D.E."/>
            <person name="Stark A."/>
            <person name="Stephan W."/>
            <person name="Strausberg R.L."/>
            <person name="Strempel S."/>
            <person name="Sturgill D."/>
            <person name="Sutton G."/>
            <person name="Sutton G.G."/>
            <person name="Tao W."/>
            <person name="Teichmann S."/>
            <person name="Tobari Y.N."/>
            <person name="Tomimura Y."/>
            <person name="Tsolas J.M."/>
            <person name="Valente V.L."/>
            <person name="Venter E."/>
            <person name="Venter J.C."/>
            <person name="Vicario S."/>
            <person name="Vieira F.G."/>
            <person name="Vilella A.J."/>
            <person name="Villasante A."/>
            <person name="Walenz B."/>
            <person name="Wang J."/>
            <person name="Wasserman M."/>
            <person name="Watts T."/>
            <person name="Wilson D."/>
            <person name="Wilson R.K."/>
            <person name="Wing R.A."/>
            <person name="Wolfner M.F."/>
            <person name="Wong A."/>
            <person name="Wong G.K."/>
            <person name="Wu C.I."/>
            <person name="Wu G."/>
            <person name="Yamamoto D."/>
            <person name="Yang H.P."/>
            <person name="Yang S.P."/>
            <person name="Yorke J.A."/>
            <person name="Yoshida K."/>
            <person name="Zdobnov E."/>
            <person name="Zhang P."/>
            <person name="Zhang Y."/>
            <person name="Zimin A.V."/>
            <person name="Baldwin J."/>
            <person name="Abdouelleil A."/>
            <person name="Abdulkadir J."/>
            <person name="Abebe A."/>
            <person name="Abera B."/>
            <person name="Abreu J."/>
            <person name="Acer S.C."/>
            <person name="Aftuck L."/>
            <person name="Alexander A."/>
            <person name="An P."/>
            <person name="Anderson E."/>
            <person name="Anderson S."/>
            <person name="Arachi H."/>
            <person name="Azer M."/>
            <person name="Bachantsang P."/>
            <person name="Barry A."/>
            <person name="Bayul T."/>
            <person name="Berlin A."/>
            <person name="Bessette D."/>
            <person name="Bloom T."/>
            <person name="Blye J."/>
            <person name="Boguslavskiy L."/>
            <person name="Bonnet C."/>
            <person name="Boukhgalter B."/>
            <person name="Bourzgui I."/>
            <person name="Brown A."/>
            <person name="Cahill P."/>
            <person name="Channer S."/>
            <person name="Cheshatsang Y."/>
            <person name="Chuda L."/>
            <person name="Citroen M."/>
            <person name="Collymore A."/>
            <person name="Cooke P."/>
            <person name="Costello M."/>
            <person name="D'Aco K."/>
            <person name="Daza R."/>
            <person name="De Haan G."/>
            <person name="DeGray S."/>
            <person name="DeMaso C."/>
            <person name="Dhargay N."/>
            <person name="Dooley K."/>
            <person name="Dooley E."/>
            <person name="Doricent M."/>
            <person name="Dorje P."/>
            <person name="Dorjee K."/>
            <person name="Dupes A."/>
            <person name="Elong R."/>
            <person name="Falk J."/>
            <person name="Farina A."/>
            <person name="Faro S."/>
            <person name="Ferguson D."/>
            <person name="Fisher S."/>
            <person name="Foley C.D."/>
            <person name="Franke A."/>
            <person name="Friedrich D."/>
            <person name="Gadbois L."/>
            <person name="Gearin G."/>
            <person name="Gearin C.R."/>
            <person name="Giannoukos G."/>
            <person name="Goode T."/>
            <person name="Graham J."/>
            <person name="Grandbois E."/>
            <person name="Grewal S."/>
            <person name="Gyaltsen K."/>
            <person name="Hafez N."/>
            <person name="Hagos B."/>
            <person name="Hall J."/>
            <person name="Henson C."/>
            <person name="Hollinger A."/>
            <person name="Honan T."/>
            <person name="Huard M.D."/>
            <person name="Hughes L."/>
            <person name="Hurhula B."/>
            <person name="Husby M.E."/>
            <person name="Kamat A."/>
            <person name="Kanga B."/>
            <person name="Kashin S."/>
            <person name="Khazanovich D."/>
            <person name="Kisner P."/>
            <person name="Lance K."/>
            <person name="Lara M."/>
            <person name="Lee W."/>
            <person name="Lennon N."/>
            <person name="Letendre F."/>
            <person name="LeVine R."/>
            <person name="Lipovsky A."/>
            <person name="Liu X."/>
            <person name="Liu J."/>
            <person name="Liu S."/>
            <person name="Lokyitsang T."/>
            <person name="Lokyitsang Y."/>
            <person name="Lubonja R."/>
            <person name="Lui A."/>
            <person name="MacDonald P."/>
            <person name="Magnisalis V."/>
            <person name="Maru K."/>
            <person name="Matthews C."/>
            <person name="McCusker W."/>
            <person name="McDonough S."/>
            <person name="Mehta T."/>
            <person name="Meldrim J."/>
            <person name="Meneus L."/>
            <person name="Mihai O."/>
            <person name="Mihalev A."/>
            <person name="Mihova T."/>
            <person name="Mittelman R."/>
            <person name="Mlenga V."/>
            <person name="Montmayeur A."/>
            <person name="Mulrain L."/>
            <person name="Navidi A."/>
            <person name="Naylor J."/>
            <person name="Negash T."/>
            <person name="Nguyen T."/>
            <person name="Nguyen N."/>
            <person name="Nicol R."/>
            <person name="Norbu C."/>
            <person name="Norbu N."/>
            <person name="Novod N."/>
            <person name="O'Neill B."/>
            <person name="Osman S."/>
            <person name="Markiewicz E."/>
            <person name="Oyono O.L."/>
            <person name="Patti C."/>
            <person name="Phunkhang P."/>
            <person name="Pierre F."/>
            <person name="Priest M."/>
            <person name="Raghuraman S."/>
            <person name="Rege F."/>
            <person name="Reyes R."/>
            <person name="Rise C."/>
            <person name="Rogov P."/>
            <person name="Ross K."/>
            <person name="Ryan E."/>
            <person name="Settipalli S."/>
            <person name="Shea T."/>
            <person name="Sherpa N."/>
            <person name="Shi L."/>
            <person name="Shih D."/>
            <person name="Sparrow T."/>
            <person name="Spaulding J."/>
            <person name="Stalker J."/>
            <person name="Stange-Thomann N."/>
            <person name="Stavropoulos S."/>
            <person name="Stone C."/>
            <person name="Strader C."/>
            <person name="Tesfaye S."/>
            <person name="Thomson T."/>
            <person name="Thoulutsang Y."/>
            <person name="Thoulutsang D."/>
            <person name="Topham K."/>
            <person name="Topping I."/>
            <person name="Tsamla T."/>
            <person name="Vassiliev H."/>
            <person name="Vo A."/>
            <person name="Wangchuk T."/>
            <person name="Wangdi T."/>
            <person name="Weiand M."/>
            <person name="Wilkinson J."/>
            <person name="Wilson A."/>
            <person name="Yadav S."/>
            <person name="Young G."/>
            <person name="Yu Q."/>
            <person name="Zembek L."/>
            <person name="Zhong D."/>
            <person name="Zimmer A."/>
            <person name="Zwirko Z."/>
            <person name="Jaffe D.B."/>
            <person name="Alvarez P."/>
            <person name="Brockman W."/>
            <person name="Butler J."/>
            <person name="Chin C."/>
            <person name="Gnerre S."/>
            <person name="Grabherr M."/>
            <person name="Kleber M."/>
            <person name="Mauceli E."/>
            <person name="MacCallum I."/>
        </authorList>
    </citation>
    <scope>NUCLEOTIDE SEQUENCE [LARGE SCALE GENOMIC DNA]</scope>
    <source>
        <strain evidence="2">TSC#15081-1352.22</strain>
        <strain evidence="4">Tucson 15081-1352.22</strain>
    </source>
</reference>
<feature type="compositionally biased region" description="Pro residues" evidence="1">
    <location>
        <begin position="681"/>
        <end position="693"/>
    </location>
</feature>
<feature type="compositionally biased region" description="Polar residues" evidence="1">
    <location>
        <begin position="662"/>
        <end position="671"/>
    </location>
</feature>
<evidence type="ECO:0000256" key="1">
    <source>
        <dbReference type="SAM" id="MobiDB-lite"/>
    </source>
</evidence>
<reference evidence="2" key="3">
    <citation type="submission" date="2015-11" db="EMBL/GenBank/DDBJ databases">
        <authorList>
            <consortium name="FlyBase"/>
        </authorList>
    </citation>
    <scope>NUCLEOTIDE SEQUENCE</scope>
    <source>
        <strain evidence="2">TSC#15081-1352.22</strain>
    </source>
</reference>
<feature type="region of interest" description="Disordered" evidence="1">
    <location>
        <begin position="1"/>
        <end position="54"/>
    </location>
</feature>